<evidence type="ECO:0000313" key="3">
    <source>
        <dbReference type="Proteomes" id="UP000316426"/>
    </source>
</evidence>
<evidence type="ECO:0000313" key="2">
    <source>
        <dbReference type="EMBL" id="QDV74082.1"/>
    </source>
</evidence>
<protein>
    <recommendedName>
        <fullName evidence="4">Lipoprotein</fullName>
    </recommendedName>
</protein>
<sequence length="132" mass="14076" precursor="true">MSKRNCHFAFIALFSLLAGCAERAPSVQGTVTYEGKPIESGRIAFSPIGGQGTPFGGLIENGSYSIDEAYLGKRVVAISAKNEIKFNGREMIMPAEGKPGEEIVPEDAVGNMQEVEIKGGSQTLDFHLTAPK</sequence>
<keyword evidence="1" id="KW-0732">Signal</keyword>
<evidence type="ECO:0008006" key="4">
    <source>
        <dbReference type="Google" id="ProtNLM"/>
    </source>
</evidence>
<gene>
    <name evidence="2" type="ORF">Spa11_22810</name>
</gene>
<dbReference type="AlphaFoldDB" id="A0A518K8G8"/>
<keyword evidence="3" id="KW-1185">Reference proteome</keyword>
<dbReference type="KEGG" id="bmei:Spa11_22810"/>
<organism evidence="2 3">
    <name type="scientific">Botrimarina mediterranea</name>
    <dbReference type="NCBI Taxonomy" id="2528022"/>
    <lineage>
        <taxon>Bacteria</taxon>
        <taxon>Pseudomonadati</taxon>
        <taxon>Planctomycetota</taxon>
        <taxon>Planctomycetia</taxon>
        <taxon>Pirellulales</taxon>
        <taxon>Lacipirellulaceae</taxon>
        <taxon>Botrimarina</taxon>
    </lineage>
</organism>
<feature type="signal peptide" evidence="1">
    <location>
        <begin position="1"/>
        <end position="20"/>
    </location>
</feature>
<name>A0A518K8G8_9BACT</name>
<reference evidence="2 3" key="1">
    <citation type="submission" date="2019-02" db="EMBL/GenBank/DDBJ databases">
        <title>Deep-cultivation of Planctomycetes and their phenomic and genomic characterization uncovers novel biology.</title>
        <authorList>
            <person name="Wiegand S."/>
            <person name="Jogler M."/>
            <person name="Boedeker C."/>
            <person name="Pinto D."/>
            <person name="Vollmers J."/>
            <person name="Rivas-Marin E."/>
            <person name="Kohn T."/>
            <person name="Peeters S.H."/>
            <person name="Heuer A."/>
            <person name="Rast P."/>
            <person name="Oberbeckmann S."/>
            <person name="Bunk B."/>
            <person name="Jeske O."/>
            <person name="Meyerdierks A."/>
            <person name="Storesund J.E."/>
            <person name="Kallscheuer N."/>
            <person name="Luecker S."/>
            <person name="Lage O.M."/>
            <person name="Pohl T."/>
            <person name="Merkel B.J."/>
            <person name="Hornburger P."/>
            <person name="Mueller R.-W."/>
            <person name="Bruemmer F."/>
            <person name="Labrenz M."/>
            <person name="Spormann A.M."/>
            <person name="Op den Camp H."/>
            <person name="Overmann J."/>
            <person name="Amann R."/>
            <person name="Jetten M.S.M."/>
            <person name="Mascher T."/>
            <person name="Medema M.H."/>
            <person name="Devos D.P."/>
            <person name="Kaster A.-K."/>
            <person name="Ovreas L."/>
            <person name="Rohde M."/>
            <person name="Galperin M.Y."/>
            <person name="Jogler C."/>
        </authorList>
    </citation>
    <scope>NUCLEOTIDE SEQUENCE [LARGE SCALE GENOMIC DNA]</scope>
    <source>
        <strain evidence="2 3">Spa11</strain>
    </source>
</reference>
<proteinExistence type="predicted"/>
<accession>A0A518K8G8</accession>
<dbReference type="Proteomes" id="UP000316426">
    <property type="component" value="Chromosome"/>
</dbReference>
<evidence type="ECO:0000256" key="1">
    <source>
        <dbReference type="SAM" id="SignalP"/>
    </source>
</evidence>
<dbReference type="PROSITE" id="PS51257">
    <property type="entry name" value="PROKAR_LIPOPROTEIN"/>
    <property type="match status" value="1"/>
</dbReference>
<feature type="chain" id="PRO_5022092156" description="Lipoprotein" evidence="1">
    <location>
        <begin position="21"/>
        <end position="132"/>
    </location>
</feature>
<dbReference type="EMBL" id="CP036349">
    <property type="protein sequence ID" value="QDV74082.1"/>
    <property type="molecule type" value="Genomic_DNA"/>
</dbReference>
<dbReference type="RefSeq" id="WP_145112173.1">
    <property type="nucleotide sequence ID" value="NZ_CP036349.1"/>
</dbReference>